<keyword evidence="1" id="KW-0732">Signal</keyword>
<feature type="signal peptide" evidence="1">
    <location>
        <begin position="1"/>
        <end position="19"/>
    </location>
</feature>
<proteinExistence type="predicted"/>
<feature type="chain" id="PRO_5046081168" description="Cytidyltransferase-like domain-containing protein" evidence="1">
    <location>
        <begin position="20"/>
        <end position="326"/>
    </location>
</feature>
<comment type="caution">
    <text evidence="2">The sequence shown here is derived from an EMBL/GenBank/DDBJ whole genome shotgun (WGS) entry which is preliminary data.</text>
</comment>
<evidence type="ECO:0000256" key="1">
    <source>
        <dbReference type="SAM" id="SignalP"/>
    </source>
</evidence>
<protein>
    <recommendedName>
        <fullName evidence="4">Cytidyltransferase-like domain-containing protein</fullName>
    </recommendedName>
</protein>
<evidence type="ECO:0000313" key="2">
    <source>
        <dbReference type="EMBL" id="MEA9355632.1"/>
    </source>
</evidence>
<evidence type="ECO:0000313" key="3">
    <source>
        <dbReference type="Proteomes" id="UP001302274"/>
    </source>
</evidence>
<dbReference type="Proteomes" id="UP001302274">
    <property type="component" value="Unassembled WGS sequence"/>
</dbReference>
<dbReference type="PROSITE" id="PS51257">
    <property type="entry name" value="PROKAR_LIPOPROTEIN"/>
    <property type="match status" value="1"/>
</dbReference>
<dbReference type="InterPro" id="IPR014729">
    <property type="entry name" value="Rossmann-like_a/b/a_fold"/>
</dbReference>
<evidence type="ECO:0008006" key="4">
    <source>
        <dbReference type="Google" id="ProtNLM"/>
    </source>
</evidence>
<dbReference type="RefSeq" id="WP_323575249.1">
    <property type="nucleotide sequence ID" value="NZ_JAYGJQ010000001.1"/>
</dbReference>
<dbReference type="SUPFAM" id="SSF52374">
    <property type="entry name" value="Nucleotidylyl transferase"/>
    <property type="match status" value="1"/>
</dbReference>
<accession>A0ABU5VRU6</accession>
<name>A0ABU5VRU6_9BACT</name>
<dbReference type="EMBL" id="JAYGJQ010000001">
    <property type="protein sequence ID" value="MEA9355632.1"/>
    <property type="molecule type" value="Genomic_DNA"/>
</dbReference>
<keyword evidence="3" id="KW-1185">Reference proteome</keyword>
<reference evidence="2 3" key="1">
    <citation type="submission" date="2023-11" db="EMBL/GenBank/DDBJ databases">
        <title>A Novel Polar Bacteriovorax (B. antarcticus) Isolated from the Biocrust in Antarctica.</title>
        <authorList>
            <person name="Mun W."/>
            <person name="Choi S.Y."/>
            <person name="Mitchell R.J."/>
        </authorList>
    </citation>
    <scope>NUCLEOTIDE SEQUENCE [LARGE SCALE GENOMIC DNA]</scope>
    <source>
        <strain evidence="2 3">PP10</strain>
    </source>
</reference>
<gene>
    <name evidence="2" type="ORF">SHI21_05455</name>
</gene>
<dbReference type="Gene3D" id="3.40.50.620">
    <property type="entry name" value="HUPs"/>
    <property type="match status" value="1"/>
</dbReference>
<organism evidence="2 3">
    <name type="scientific">Bacteriovorax antarcticus</name>
    <dbReference type="NCBI Taxonomy" id="3088717"/>
    <lineage>
        <taxon>Bacteria</taxon>
        <taxon>Pseudomonadati</taxon>
        <taxon>Bdellovibrionota</taxon>
        <taxon>Bacteriovoracia</taxon>
        <taxon>Bacteriovoracales</taxon>
        <taxon>Bacteriovoracaceae</taxon>
        <taxon>Bacteriovorax</taxon>
    </lineage>
</organism>
<sequence length="326" mass="36795">MMKLSAFLFLIALTATSCSQFDIHRIPSDDSSSTTQTISKELIGIYTGTFDPPTNSHKKIMMLAIEKYHVNQLNIYVNISGTKDFKTSYLEREAMIAGMLGKNFSKVKIMPILQENKEDVIAAVDEGPGIQTLQFSGQDSFDTMPADIVRARNRRWVVIPRGDSPVNIPDNSHVDVIDPIDDTSSSQIRKLIAENRLDEANIDPFVADYIRKKHLYIPLEGSAAEVKLEMYERVFTQYMKELKALRPDLNLEDVVLPKYLPEQSISAWPTKFTNLIMTKESMVGAPAENYRIFSTNLLNKILLDVSKPTPPATSPCDPSQFIHMFQ</sequence>